<name>A0A8J4AF96_9ACTN</name>
<dbReference type="RefSeq" id="WP_207125794.1">
    <property type="nucleotide sequence ID" value="NZ_BOPO01000055.1"/>
</dbReference>
<dbReference type="InterPro" id="IPR041583">
    <property type="entry name" value="TetR_C_31"/>
</dbReference>
<dbReference type="SUPFAM" id="SSF46689">
    <property type="entry name" value="Homeodomain-like"/>
    <property type="match status" value="1"/>
</dbReference>
<proteinExistence type="predicted"/>
<dbReference type="PANTHER" id="PTHR30055">
    <property type="entry name" value="HTH-TYPE TRANSCRIPTIONAL REGULATOR RUTR"/>
    <property type="match status" value="1"/>
</dbReference>
<keyword evidence="3" id="KW-0804">Transcription</keyword>
<evidence type="ECO:0000313" key="7">
    <source>
        <dbReference type="Proteomes" id="UP000614996"/>
    </source>
</evidence>
<dbReference type="EMBL" id="BOPO01000055">
    <property type="protein sequence ID" value="GIL28067.1"/>
    <property type="molecule type" value="Genomic_DNA"/>
</dbReference>
<dbReference type="Pfam" id="PF00440">
    <property type="entry name" value="TetR_N"/>
    <property type="match status" value="1"/>
</dbReference>
<dbReference type="PANTHER" id="PTHR30055:SF234">
    <property type="entry name" value="HTH-TYPE TRANSCRIPTIONAL REGULATOR BETI"/>
    <property type="match status" value="1"/>
</dbReference>
<dbReference type="PROSITE" id="PS50977">
    <property type="entry name" value="HTH_TETR_2"/>
    <property type="match status" value="1"/>
</dbReference>
<dbReference type="Proteomes" id="UP000614996">
    <property type="component" value="Unassembled WGS sequence"/>
</dbReference>
<dbReference type="Gene3D" id="1.10.357.10">
    <property type="entry name" value="Tetracycline Repressor, domain 2"/>
    <property type="match status" value="1"/>
</dbReference>
<dbReference type="GO" id="GO:0003700">
    <property type="term" value="F:DNA-binding transcription factor activity"/>
    <property type="evidence" value="ECO:0007669"/>
    <property type="project" value="TreeGrafter"/>
</dbReference>
<keyword evidence="1" id="KW-0805">Transcription regulation</keyword>
<sequence>MDAAARGRDVRQRLLAAAVELIPERGWTAVSTRVLAERAGVTPSVVHYHFPSVAALLDEAVVGFMRGVVGGIDEVLAAAETPAAAVDALVGSVTRYTGSDPMSLLAVEACLAATRDERLRDQIAGVLAESRHRVGRWLADHEVPEPETTAAMLLAAVDGLLLHRSLAAGPDPAATATVLRRLLGADPSTSDAVGEETR</sequence>
<evidence type="ECO:0000256" key="3">
    <source>
        <dbReference type="ARBA" id="ARBA00023163"/>
    </source>
</evidence>
<accession>A0A8J4AF96</accession>
<evidence type="ECO:0000256" key="4">
    <source>
        <dbReference type="PROSITE-ProRule" id="PRU00335"/>
    </source>
</evidence>
<evidence type="ECO:0000256" key="1">
    <source>
        <dbReference type="ARBA" id="ARBA00023015"/>
    </source>
</evidence>
<dbReference type="SUPFAM" id="SSF48498">
    <property type="entry name" value="Tetracyclin repressor-like, C-terminal domain"/>
    <property type="match status" value="1"/>
</dbReference>
<dbReference type="Pfam" id="PF17940">
    <property type="entry name" value="TetR_C_31"/>
    <property type="match status" value="1"/>
</dbReference>
<keyword evidence="2 4" id="KW-0238">DNA-binding</keyword>
<evidence type="ECO:0000259" key="5">
    <source>
        <dbReference type="PROSITE" id="PS50977"/>
    </source>
</evidence>
<organism evidence="6 7">
    <name type="scientific">Actinocatenispora comari</name>
    <dbReference type="NCBI Taxonomy" id="2807577"/>
    <lineage>
        <taxon>Bacteria</taxon>
        <taxon>Bacillati</taxon>
        <taxon>Actinomycetota</taxon>
        <taxon>Actinomycetes</taxon>
        <taxon>Micromonosporales</taxon>
        <taxon>Micromonosporaceae</taxon>
        <taxon>Actinocatenispora</taxon>
    </lineage>
</organism>
<feature type="domain" description="HTH tetR-type" evidence="5">
    <location>
        <begin position="8"/>
        <end position="68"/>
    </location>
</feature>
<dbReference type="GO" id="GO:0000976">
    <property type="term" value="F:transcription cis-regulatory region binding"/>
    <property type="evidence" value="ECO:0007669"/>
    <property type="project" value="TreeGrafter"/>
</dbReference>
<keyword evidence="7" id="KW-1185">Reference proteome</keyword>
<reference evidence="7" key="1">
    <citation type="journal article" date="2021" name="Int. J. Syst. Evol. Microbiol.">
        <title>Actinocatenispora comari sp. nov., an endophytic actinomycete isolated from aerial parts of Comarum salesowianum.</title>
        <authorList>
            <person name="Oyunbileg N."/>
            <person name="Iizaka Y."/>
            <person name="Hamada M."/>
            <person name="Davaapurev B.O."/>
            <person name="Fukumoto A."/>
            <person name="Tsetseg B."/>
            <person name="Kato F."/>
            <person name="Tamura T."/>
            <person name="Batkhuu J."/>
            <person name="Anzai Y."/>
        </authorList>
    </citation>
    <scope>NUCLEOTIDE SEQUENCE [LARGE SCALE GENOMIC DNA]</scope>
    <source>
        <strain evidence="7">NUM-2625</strain>
    </source>
</reference>
<dbReference type="InterPro" id="IPR001647">
    <property type="entry name" value="HTH_TetR"/>
</dbReference>
<gene>
    <name evidence="6" type="ORF">NUM_33210</name>
</gene>
<dbReference type="InterPro" id="IPR036271">
    <property type="entry name" value="Tet_transcr_reg_TetR-rel_C_sf"/>
</dbReference>
<dbReference type="InterPro" id="IPR009057">
    <property type="entry name" value="Homeodomain-like_sf"/>
</dbReference>
<feature type="DNA-binding region" description="H-T-H motif" evidence="4">
    <location>
        <begin position="31"/>
        <end position="50"/>
    </location>
</feature>
<comment type="caution">
    <text evidence="6">The sequence shown here is derived from an EMBL/GenBank/DDBJ whole genome shotgun (WGS) entry which is preliminary data.</text>
</comment>
<evidence type="ECO:0000256" key="2">
    <source>
        <dbReference type="ARBA" id="ARBA00023125"/>
    </source>
</evidence>
<dbReference type="PRINTS" id="PR00455">
    <property type="entry name" value="HTHTETR"/>
</dbReference>
<dbReference type="AlphaFoldDB" id="A0A8J4AF96"/>
<protein>
    <submittedName>
        <fullName evidence="6">TetR family transcriptional regulator</fullName>
    </submittedName>
</protein>
<dbReference type="InterPro" id="IPR050109">
    <property type="entry name" value="HTH-type_TetR-like_transc_reg"/>
</dbReference>
<evidence type="ECO:0000313" key="6">
    <source>
        <dbReference type="EMBL" id="GIL28067.1"/>
    </source>
</evidence>